<keyword evidence="3" id="KW-1185">Reference proteome</keyword>
<name>A0A6G2BDI9_9ACTN</name>
<accession>A0A6G2BDI9</accession>
<evidence type="ECO:0000313" key="2">
    <source>
        <dbReference type="EMBL" id="MTE20310.1"/>
    </source>
</evidence>
<dbReference type="Proteomes" id="UP000473014">
    <property type="component" value="Unassembled WGS sequence"/>
</dbReference>
<sequence>MVHYDPTAAPTANTTHLPAVIRPTAVEQHHHDQPVVYVPHAVDPDLMIPVRREHLPATPTAPTPHHPAPRPAIDPAAQRLVGVGVAAAGIGIGGSFFFGALAAATPALALIVAGLLLTKLGGRNSGSTHTHHETHIKVTNVARWWGHNTTRL</sequence>
<feature type="transmembrane region" description="Helical" evidence="1">
    <location>
        <begin position="96"/>
        <end position="117"/>
    </location>
</feature>
<reference evidence="2 3" key="1">
    <citation type="submission" date="2019-11" db="EMBL/GenBank/DDBJ databases">
        <authorList>
            <person name="Yuan L."/>
        </authorList>
    </citation>
    <scope>NUCLEOTIDE SEQUENCE [LARGE SCALE GENOMIC DNA]</scope>
    <source>
        <strain evidence="2 3">TRM43335</strain>
    </source>
</reference>
<proteinExistence type="predicted"/>
<organism evidence="2 3">
    <name type="scientific">Streptomyces taklimakanensis</name>
    <dbReference type="NCBI Taxonomy" id="2569853"/>
    <lineage>
        <taxon>Bacteria</taxon>
        <taxon>Bacillati</taxon>
        <taxon>Actinomycetota</taxon>
        <taxon>Actinomycetes</taxon>
        <taxon>Kitasatosporales</taxon>
        <taxon>Streptomycetaceae</taxon>
        <taxon>Streptomyces</taxon>
    </lineage>
</organism>
<gene>
    <name evidence="2" type="ORF">F0L17_14575</name>
</gene>
<keyword evidence="1" id="KW-0472">Membrane</keyword>
<dbReference type="EMBL" id="WIXO01000001">
    <property type="protein sequence ID" value="MTE20310.1"/>
    <property type="molecule type" value="Genomic_DNA"/>
</dbReference>
<dbReference type="RefSeq" id="WP_155071419.1">
    <property type="nucleotide sequence ID" value="NZ_WIXO01000001.1"/>
</dbReference>
<evidence type="ECO:0000313" key="3">
    <source>
        <dbReference type="Proteomes" id="UP000473014"/>
    </source>
</evidence>
<keyword evidence="1" id="KW-0812">Transmembrane</keyword>
<dbReference type="AlphaFoldDB" id="A0A6G2BDI9"/>
<evidence type="ECO:0000256" key="1">
    <source>
        <dbReference type="SAM" id="Phobius"/>
    </source>
</evidence>
<protein>
    <submittedName>
        <fullName evidence="2">Uncharacterized protein</fullName>
    </submittedName>
</protein>
<comment type="caution">
    <text evidence="2">The sequence shown here is derived from an EMBL/GenBank/DDBJ whole genome shotgun (WGS) entry which is preliminary data.</text>
</comment>
<keyword evidence="1" id="KW-1133">Transmembrane helix</keyword>